<reference evidence="2 3" key="1">
    <citation type="journal article" date="2012" name="BMC Genomics">
        <title>Genomic basis of broad host range and environmental adaptability of Rhizobium tropici CIAT 899 and Rhizobium sp. PRF 81 which are used in inoculants for common bean (Phaseolus vulgaris L.).</title>
        <authorList>
            <person name="Ormeno-Orrillo E."/>
            <person name="Menna P."/>
            <person name="Almeida L.G."/>
            <person name="Ollero F.J."/>
            <person name="Nicolas M.F."/>
            <person name="Pains Rodrigues E."/>
            <person name="Shigueyoshi Nakatani A."/>
            <person name="Silva Batista J.S."/>
            <person name="Oliveira Chueire L.M."/>
            <person name="Souza R.C."/>
            <person name="Ribeiro Vasconcelos A.T."/>
            <person name="Megias M."/>
            <person name="Hungria M."/>
            <person name="Martinez-Romero E."/>
        </authorList>
    </citation>
    <scope>NUCLEOTIDE SEQUENCE [LARGE SCALE GENOMIC DNA]</scope>
    <source>
        <strain evidence="2 3">PRF 81</strain>
    </source>
</reference>
<dbReference type="PATRIC" id="fig|363754.4.peg.2264"/>
<dbReference type="PROSITE" id="PS51257">
    <property type="entry name" value="PROKAR_LIPOPROTEIN"/>
    <property type="match status" value="1"/>
</dbReference>
<dbReference type="EMBL" id="AQHN01000055">
    <property type="protein sequence ID" value="ENN87821.1"/>
    <property type="molecule type" value="Genomic_DNA"/>
</dbReference>
<gene>
    <name evidence="2" type="ORF">RHSP_47731</name>
</gene>
<organism evidence="2 3">
    <name type="scientific">Rhizobium freirei PRF 81</name>
    <dbReference type="NCBI Taxonomy" id="363754"/>
    <lineage>
        <taxon>Bacteria</taxon>
        <taxon>Pseudomonadati</taxon>
        <taxon>Pseudomonadota</taxon>
        <taxon>Alphaproteobacteria</taxon>
        <taxon>Hyphomicrobiales</taxon>
        <taxon>Rhizobiaceae</taxon>
        <taxon>Rhizobium/Agrobacterium group</taxon>
        <taxon>Rhizobium</taxon>
    </lineage>
</organism>
<name>N6V3Y5_9HYPH</name>
<sequence>MKLFSNVVITAFLLPLLSSCGAFDPPIVTACEENLKPALVVPSSYERNRFIPGERPATRAELDEKLRHPDLKKFYLKEFDTGALKPVIYTGILTFSALNRNADRVTTTVTCRYFSTDGRTSQIAIWSVVPSPVDASAFSQIIRDIGNDPPPTPEEELRYSKPIAPYAGWIRDQLRRVFG</sequence>
<dbReference type="RefSeq" id="WP_004116237.1">
    <property type="nucleotide sequence ID" value="NZ_AQHN01000055.1"/>
</dbReference>
<evidence type="ECO:0008006" key="4">
    <source>
        <dbReference type="Google" id="ProtNLM"/>
    </source>
</evidence>
<dbReference type="Proteomes" id="UP000012429">
    <property type="component" value="Unassembled WGS sequence"/>
</dbReference>
<keyword evidence="3" id="KW-1185">Reference proteome</keyword>
<dbReference type="OrthoDB" id="8398769at2"/>
<accession>N6V3Y5</accession>
<dbReference type="STRING" id="363754.RHSP_47731"/>
<evidence type="ECO:0000313" key="3">
    <source>
        <dbReference type="Proteomes" id="UP000012429"/>
    </source>
</evidence>
<proteinExistence type="predicted"/>
<feature type="signal peptide" evidence="1">
    <location>
        <begin position="1"/>
        <end position="22"/>
    </location>
</feature>
<evidence type="ECO:0000256" key="1">
    <source>
        <dbReference type="SAM" id="SignalP"/>
    </source>
</evidence>
<feature type="chain" id="PRO_5004126665" description="Lipoprotein" evidence="1">
    <location>
        <begin position="23"/>
        <end position="179"/>
    </location>
</feature>
<dbReference type="AlphaFoldDB" id="N6V3Y5"/>
<evidence type="ECO:0000313" key="2">
    <source>
        <dbReference type="EMBL" id="ENN87821.1"/>
    </source>
</evidence>
<comment type="caution">
    <text evidence="2">The sequence shown here is derived from an EMBL/GenBank/DDBJ whole genome shotgun (WGS) entry which is preliminary data.</text>
</comment>
<protein>
    <recommendedName>
        <fullName evidence="4">Lipoprotein</fullName>
    </recommendedName>
</protein>
<keyword evidence="1" id="KW-0732">Signal</keyword>